<accession>A0A3L6P8P3</accession>
<evidence type="ECO:0000313" key="2">
    <source>
        <dbReference type="Proteomes" id="UP000270866"/>
    </source>
</evidence>
<dbReference type="EMBL" id="MRCU01000001">
    <property type="protein sequence ID" value="RKK29696.1"/>
    <property type="molecule type" value="Genomic_DNA"/>
</dbReference>
<comment type="caution">
    <text evidence="1">The sequence shown here is derived from an EMBL/GenBank/DDBJ whole genome shotgun (WGS) entry which is preliminary data.</text>
</comment>
<organism evidence="1 2">
    <name type="scientific">Fusarium oxysporum f. sp. cepae</name>
    <dbReference type="NCBI Taxonomy" id="396571"/>
    <lineage>
        <taxon>Eukaryota</taxon>
        <taxon>Fungi</taxon>
        <taxon>Dikarya</taxon>
        <taxon>Ascomycota</taxon>
        <taxon>Pezizomycotina</taxon>
        <taxon>Sordariomycetes</taxon>
        <taxon>Hypocreomycetidae</taxon>
        <taxon>Hypocreales</taxon>
        <taxon>Nectriaceae</taxon>
        <taxon>Fusarium</taxon>
        <taxon>Fusarium oxysporum species complex</taxon>
    </lineage>
</organism>
<protein>
    <submittedName>
        <fullName evidence="1">Uncharacterized protein</fullName>
    </submittedName>
</protein>
<evidence type="ECO:0000313" key="1">
    <source>
        <dbReference type="EMBL" id="RKK29696.1"/>
    </source>
</evidence>
<sequence length="47" mass="5155">MEKRLNEVGEAMADMAKTGQNGFDAMVKKLSEKYKQSIAVQGLCTGF</sequence>
<dbReference type="AlphaFoldDB" id="A0A3L6P8P3"/>
<reference evidence="1 2" key="1">
    <citation type="journal article" date="2018" name="Sci. Rep.">
        <title>Characterisation of pathogen-specific regions and novel effector candidates in Fusarium oxysporum f. sp. cepae.</title>
        <authorList>
            <person name="Armitage A.D."/>
            <person name="Taylor A."/>
            <person name="Sobczyk M.K."/>
            <person name="Baxter L."/>
            <person name="Greenfield B.P."/>
            <person name="Bates H.J."/>
            <person name="Wilson F."/>
            <person name="Jackson A.C."/>
            <person name="Ott S."/>
            <person name="Harrison R.J."/>
            <person name="Clarkson J.P."/>
        </authorList>
    </citation>
    <scope>NUCLEOTIDE SEQUENCE [LARGE SCALE GENOMIC DNA]</scope>
    <source>
        <strain evidence="1 2">FoC_Fus2</strain>
    </source>
</reference>
<proteinExistence type="predicted"/>
<dbReference type="Proteomes" id="UP000270866">
    <property type="component" value="Chromosome 1"/>
</dbReference>
<gene>
    <name evidence="1" type="ORF">BFJ65_g1611</name>
</gene>
<name>A0A3L6P8P3_FUSOX</name>